<keyword evidence="4" id="KW-1185">Reference proteome</keyword>
<feature type="domain" description="DUF402" evidence="2">
    <location>
        <begin position="30"/>
        <end position="126"/>
    </location>
</feature>
<gene>
    <name evidence="3" type="ORF">ACFFNX_16725</name>
</gene>
<dbReference type="Pfam" id="PF04167">
    <property type="entry name" value="DUF402"/>
    <property type="match status" value="1"/>
</dbReference>
<sequence>MLAPTTWIRWLRTGDDAVREQAIPDLATGRWELDRWVWRDTTQLTRFDTDRHFSVSRFFDAEGRCGGWYVDFVRPCRRTAIGIDTFDLLVDLVVTADLSAYRWKDEDEYLQDRRPGLIDDTLHRRVEGARQ</sequence>
<evidence type="ECO:0000313" key="3">
    <source>
        <dbReference type="EMBL" id="MFB9833832.1"/>
    </source>
</evidence>
<evidence type="ECO:0000256" key="1">
    <source>
        <dbReference type="ARBA" id="ARBA00022801"/>
    </source>
</evidence>
<evidence type="ECO:0000259" key="2">
    <source>
        <dbReference type="Pfam" id="PF04167"/>
    </source>
</evidence>
<dbReference type="Proteomes" id="UP001589627">
    <property type="component" value="Unassembled WGS sequence"/>
</dbReference>
<dbReference type="InterPro" id="IPR035930">
    <property type="entry name" value="FomD-like_sf"/>
</dbReference>
<dbReference type="PANTHER" id="PTHR39159">
    <property type="match status" value="1"/>
</dbReference>
<accession>A0ABV5YFL0</accession>
<dbReference type="PANTHER" id="PTHR39159:SF1">
    <property type="entry name" value="UPF0374 PROTEIN YGAC"/>
    <property type="match status" value="1"/>
</dbReference>
<dbReference type="InterPro" id="IPR050212">
    <property type="entry name" value="Ntdp-like"/>
</dbReference>
<dbReference type="InterPro" id="IPR007295">
    <property type="entry name" value="DUF402"/>
</dbReference>
<name>A0ABV5YFL0_9ACTN</name>
<organism evidence="3 4">
    <name type="scientific">Actinoallomurus acaciae</name>
    <dbReference type="NCBI Taxonomy" id="502577"/>
    <lineage>
        <taxon>Bacteria</taxon>
        <taxon>Bacillati</taxon>
        <taxon>Actinomycetota</taxon>
        <taxon>Actinomycetes</taxon>
        <taxon>Streptosporangiales</taxon>
        <taxon>Thermomonosporaceae</taxon>
        <taxon>Actinoallomurus</taxon>
    </lineage>
</organism>
<dbReference type="RefSeq" id="WP_378202246.1">
    <property type="nucleotide sequence ID" value="NZ_JBHLZP010000107.1"/>
</dbReference>
<dbReference type="EMBL" id="JBHLZP010000107">
    <property type="protein sequence ID" value="MFB9833832.1"/>
    <property type="molecule type" value="Genomic_DNA"/>
</dbReference>
<protein>
    <submittedName>
        <fullName evidence="3">DUF402 domain-containing protein</fullName>
    </submittedName>
</protein>
<proteinExistence type="predicted"/>
<dbReference type="SUPFAM" id="SSF159234">
    <property type="entry name" value="FomD-like"/>
    <property type="match status" value="1"/>
</dbReference>
<keyword evidence="1" id="KW-0378">Hydrolase</keyword>
<dbReference type="Gene3D" id="2.40.380.10">
    <property type="entry name" value="FomD-like"/>
    <property type="match status" value="1"/>
</dbReference>
<evidence type="ECO:0000313" key="4">
    <source>
        <dbReference type="Proteomes" id="UP001589627"/>
    </source>
</evidence>
<reference evidence="3 4" key="1">
    <citation type="submission" date="2024-09" db="EMBL/GenBank/DDBJ databases">
        <authorList>
            <person name="Sun Q."/>
            <person name="Mori K."/>
        </authorList>
    </citation>
    <scope>NUCLEOTIDE SEQUENCE [LARGE SCALE GENOMIC DNA]</scope>
    <source>
        <strain evidence="3 4">TBRC 0563</strain>
    </source>
</reference>
<comment type="caution">
    <text evidence="3">The sequence shown here is derived from an EMBL/GenBank/DDBJ whole genome shotgun (WGS) entry which is preliminary data.</text>
</comment>